<sequence>MVGRGGGKRLENRYVIAPEQLQNIIRSEKDLERQRAACMANNVVESPTMNYANLNYAFKEEQVEEQIFQEELATDNHSEGFVNDDRAECCGNADCITTKSAKCGKTDAKRLNNPPQDLLKEQWEWYVKNYGSDELR</sequence>
<protein>
    <submittedName>
        <fullName evidence="1">Uncharacterized protein</fullName>
    </submittedName>
</protein>
<dbReference type="Proteomes" id="UP000596660">
    <property type="component" value="Unplaced"/>
</dbReference>
<evidence type="ECO:0000313" key="2">
    <source>
        <dbReference type="Proteomes" id="UP000596660"/>
    </source>
</evidence>
<accession>A0A803N9S7</accession>
<organism evidence="1 2">
    <name type="scientific">Chenopodium quinoa</name>
    <name type="common">Quinoa</name>
    <dbReference type="NCBI Taxonomy" id="63459"/>
    <lineage>
        <taxon>Eukaryota</taxon>
        <taxon>Viridiplantae</taxon>
        <taxon>Streptophyta</taxon>
        <taxon>Embryophyta</taxon>
        <taxon>Tracheophyta</taxon>
        <taxon>Spermatophyta</taxon>
        <taxon>Magnoliopsida</taxon>
        <taxon>eudicotyledons</taxon>
        <taxon>Gunneridae</taxon>
        <taxon>Pentapetalae</taxon>
        <taxon>Caryophyllales</taxon>
        <taxon>Chenopodiaceae</taxon>
        <taxon>Chenopodioideae</taxon>
        <taxon>Atripliceae</taxon>
        <taxon>Chenopodium</taxon>
    </lineage>
</organism>
<dbReference type="Gramene" id="AUR62042711-RA">
    <property type="protein sequence ID" value="AUR62042711-RA:cds"/>
    <property type="gene ID" value="AUR62042711"/>
</dbReference>
<evidence type="ECO:0000313" key="1">
    <source>
        <dbReference type="EnsemblPlants" id="AUR62042711-RA:cds"/>
    </source>
</evidence>
<dbReference type="AlphaFoldDB" id="A0A803N9S7"/>
<reference evidence="1" key="2">
    <citation type="submission" date="2021-03" db="UniProtKB">
        <authorList>
            <consortium name="EnsemblPlants"/>
        </authorList>
    </citation>
    <scope>IDENTIFICATION</scope>
</reference>
<reference evidence="1" key="1">
    <citation type="journal article" date="2017" name="Nature">
        <title>The genome of Chenopodium quinoa.</title>
        <authorList>
            <person name="Jarvis D.E."/>
            <person name="Ho Y.S."/>
            <person name="Lightfoot D.J."/>
            <person name="Schmoeckel S.M."/>
            <person name="Li B."/>
            <person name="Borm T.J.A."/>
            <person name="Ohyanagi H."/>
            <person name="Mineta K."/>
            <person name="Michell C.T."/>
            <person name="Saber N."/>
            <person name="Kharbatia N.M."/>
            <person name="Rupper R.R."/>
            <person name="Sharp A.R."/>
            <person name="Dally N."/>
            <person name="Boughton B.A."/>
            <person name="Woo Y.H."/>
            <person name="Gao G."/>
            <person name="Schijlen E.G.W.M."/>
            <person name="Guo X."/>
            <person name="Momin A.A."/>
            <person name="Negrao S."/>
            <person name="Al-Babili S."/>
            <person name="Gehring C."/>
            <person name="Roessner U."/>
            <person name="Jung C."/>
            <person name="Murphy K."/>
            <person name="Arold S.T."/>
            <person name="Gojobori T."/>
            <person name="van der Linden C.G."/>
            <person name="van Loo E.N."/>
            <person name="Jellen E.N."/>
            <person name="Maughan P.J."/>
            <person name="Tester M."/>
        </authorList>
    </citation>
    <scope>NUCLEOTIDE SEQUENCE [LARGE SCALE GENOMIC DNA]</scope>
    <source>
        <strain evidence="1">cv. PI 614886</strain>
    </source>
</reference>
<dbReference type="EnsemblPlants" id="AUR62042711-RA">
    <property type="protein sequence ID" value="AUR62042711-RA:cds"/>
    <property type="gene ID" value="AUR62042711"/>
</dbReference>
<keyword evidence="2" id="KW-1185">Reference proteome</keyword>
<name>A0A803N9S7_CHEQI</name>
<proteinExistence type="predicted"/>